<feature type="domain" description="K Homology" evidence="3">
    <location>
        <begin position="226"/>
        <end position="309"/>
    </location>
</feature>
<dbReference type="InterPro" id="IPR004087">
    <property type="entry name" value="KH_dom"/>
</dbReference>
<accession>A0AAP0DLW8</accession>
<dbReference type="PANTHER" id="PTHR46445:SF16">
    <property type="entry name" value="GBF-INTERACTING PROTEIN"/>
    <property type="match status" value="1"/>
</dbReference>
<comment type="caution">
    <text evidence="4">The sequence shown here is derived from an EMBL/GenBank/DDBJ whole genome shotgun (WGS) entry which is preliminary data.</text>
</comment>
<feature type="compositionally biased region" description="Acidic residues" evidence="2">
    <location>
        <begin position="25"/>
        <end position="42"/>
    </location>
</feature>
<organism evidence="4 5">
    <name type="scientific">Deinandra increscens subsp. villosa</name>
    <dbReference type="NCBI Taxonomy" id="3103831"/>
    <lineage>
        <taxon>Eukaryota</taxon>
        <taxon>Viridiplantae</taxon>
        <taxon>Streptophyta</taxon>
        <taxon>Embryophyta</taxon>
        <taxon>Tracheophyta</taxon>
        <taxon>Spermatophyta</taxon>
        <taxon>Magnoliopsida</taxon>
        <taxon>eudicotyledons</taxon>
        <taxon>Gunneridae</taxon>
        <taxon>Pentapetalae</taxon>
        <taxon>asterids</taxon>
        <taxon>campanulids</taxon>
        <taxon>Asterales</taxon>
        <taxon>Asteraceae</taxon>
        <taxon>Asteroideae</taxon>
        <taxon>Heliantheae alliance</taxon>
        <taxon>Madieae</taxon>
        <taxon>Madiinae</taxon>
        <taxon>Deinandra</taxon>
    </lineage>
</organism>
<reference evidence="4 5" key="1">
    <citation type="submission" date="2024-04" db="EMBL/GenBank/DDBJ databases">
        <title>The reference genome of an endangered Asteraceae, Deinandra increscens subsp. villosa, native to the Central Coast of California.</title>
        <authorList>
            <person name="Guilliams M."/>
            <person name="Hasenstab-Lehman K."/>
            <person name="Meyer R."/>
            <person name="Mcevoy S."/>
        </authorList>
    </citation>
    <scope>NUCLEOTIDE SEQUENCE [LARGE SCALE GENOMIC DNA]</scope>
    <source>
        <tissue evidence="4">Leaf</tissue>
    </source>
</reference>
<name>A0AAP0DLW8_9ASTR</name>
<dbReference type="EMBL" id="JBCNJP010000007">
    <property type="protein sequence ID" value="KAK9075423.1"/>
    <property type="molecule type" value="Genomic_DNA"/>
</dbReference>
<dbReference type="GO" id="GO:0003723">
    <property type="term" value="F:RNA binding"/>
    <property type="evidence" value="ECO:0007669"/>
    <property type="project" value="UniProtKB-UniRule"/>
</dbReference>
<keyword evidence="1" id="KW-0694">RNA-binding</keyword>
<protein>
    <recommendedName>
        <fullName evidence="3">K Homology domain-containing protein</fullName>
    </recommendedName>
</protein>
<dbReference type="Proteomes" id="UP001408789">
    <property type="component" value="Unassembled WGS sequence"/>
</dbReference>
<dbReference type="AlphaFoldDB" id="A0AAP0DLW8"/>
<dbReference type="PROSITE" id="PS50084">
    <property type="entry name" value="KH_TYPE_1"/>
    <property type="match status" value="1"/>
</dbReference>
<evidence type="ECO:0000313" key="4">
    <source>
        <dbReference type="EMBL" id="KAK9075423.1"/>
    </source>
</evidence>
<dbReference type="SMART" id="SM00322">
    <property type="entry name" value="KH"/>
    <property type="match status" value="1"/>
</dbReference>
<dbReference type="InterPro" id="IPR036612">
    <property type="entry name" value="KH_dom_type_1_sf"/>
</dbReference>
<dbReference type="SUPFAM" id="SSF54791">
    <property type="entry name" value="Eukaryotic type KH-domain (KH-domain type I)"/>
    <property type="match status" value="1"/>
</dbReference>
<dbReference type="InterPro" id="IPR055256">
    <property type="entry name" value="KH_1_KHDC4/BBP-like"/>
</dbReference>
<dbReference type="Gene3D" id="3.30.1370.10">
    <property type="entry name" value="K Homology domain, type 1"/>
    <property type="match status" value="1"/>
</dbReference>
<evidence type="ECO:0000256" key="1">
    <source>
        <dbReference type="PROSITE-ProRule" id="PRU00117"/>
    </source>
</evidence>
<dbReference type="PANTHER" id="PTHR46445">
    <property type="entry name" value="RNA POLYMERASE II DEGRADATION FACTOR-LIKE PROTEIN (DUF1296)"/>
    <property type="match status" value="1"/>
</dbReference>
<feature type="region of interest" description="Disordered" evidence="2">
    <location>
        <begin position="1"/>
        <end position="54"/>
    </location>
</feature>
<sequence>MRLQLALLSSRPPIFQEQQAKAEAATEEGEPGQVKEEEEDSDDDKRKKKKGAKEFDEDGDLIICRQAAYTNLLPNALLETNGHPLRESDLSYSPFPSQSAATKYGNSVLSINRSTISMAEALKIAQQTQQTQPGNTIATGPALPQHLAQAFAGNSTYHQQLAAVLPQYKYSVSVWKCMGRGCLPFGCWCKGKPFSTAFFNYHDKSGEILKLNPSYKVPPDYKPLLKEDRVTIPIKEHPAHNFIGLIFGPAGDNKKQLEKETGAKIQVYGTKAGTKKESEITSSDGNEVNGDYEKLYVLVTAETYEKLMLPFL</sequence>
<proteinExistence type="predicted"/>
<gene>
    <name evidence="4" type="ORF">SSX86_003746</name>
</gene>
<dbReference type="Pfam" id="PF22675">
    <property type="entry name" value="KH-I_KHDC4-BBP"/>
    <property type="match status" value="1"/>
</dbReference>
<evidence type="ECO:0000259" key="3">
    <source>
        <dbReference type="SMART" id="SM00322"/>
    </source>
</evidence>
<evidence type="ECO:0000313" key="5">
    <source>
        <dbReference type="Proteomes" id="UP001408789"/>
    </source>
</evidence>
<keyword evidence="5" id="KW-1185">Reference proteome</keyword>
<evidence type="ECO:0000256" key="2">
    <source>
        <dbReference type="SAM" id="MobiDB-lite"/>
    </source>
</evidence>